<dbReference type="AlphaFoldDB" id="A0A4Q2R529"/>
<keyword evidence="2" id="KW-1185">Reference proteome</keyword>
<dbReference type="EMBL" id="QYBC01000032">
    <property type="protein sequence ID" value="RYB01656.1"/>
    <property type="molecule type" value="Genomic_DNA"/>
</dbReference>
<dbReference type="RefSeq" id="WP_129221966.1">
    <property type="nucleotide sequence ID" value="NZ_QYBC01000032.1"/>
</dbReference>
<sequence length="110" mass="11605">MIRHTTPTGDLLAVSGPVDGSTPPVTVIVAGPTAETNVDTIVRQLPGRPQSTAEGAVLWHTLPGDSLTGQSLLRRLFLDRSVVSWGPSLRITDRPDIEATVAKLVAAMRG</sequence>
<accession>A0A4Q2R529</accession>
<dbReference type="Proteomes" id="UP000289411">
    <property type="component" value="Unassembled WGS sequence"/>
</dbReference>
<organism evidence="1 2">
    <name type="scientific">Lichenibacterium ramalinae</name>
    <dbReference type="NCBI Taxonomy" id="2316527"/>
    <lineage>
        <taxon>Bacteria</taxon>
        <taxon>Pseudomonadati</taxon>
        <taxon>Pseudomonadota</taxon>
        <taxon>Alphaproteobacteria</taxon>
        <taxon>Hyphomicrobiales</taxon>
        <taxon>Lichenihabitantaceae</taxon>
        <taxon>Lichenibacterium</taxon>
    </lineage>
</organism>
<evidence type="ECO:0000313" key="2">
    <source>
        <dbReference type="Proteomes" id="UP000289411"/>
    </source>
</evidence>
<comment type="caution">
    <text evidence="1">The sequence shown here is derived from an EMBL/GenBank/DDBJ whole genome shotgun (WGS) entry which is preliminary data.</text>
</comment>
<gene>
    <name evidence="1" type="ORF">D3272_25045</name>
</gene>
<evidence type="ECO:0000313" key="1">
    <source>
        <dbReference type="EMBL" id="RYB01656.1"/>
    </source>
</evidence>
<reference evidence="1 2" key="2">
    <citation type="submission" date="2019-02" db="EMBL/GenBank/DDBJ databases">
        <title>'Lichenibacterium ramalinii' gen. nov. sp. nov., 'Lichenibacterium minor' gen. nov. sp. nov.</title>
        <authorList>
            <person name="Pankratov T."/>
        </authorList>
    </citation>
    <scope>NUCLEOTIDE SEQUENCE [LARGE SCALE GENOMIC DNA]</scope>
    <source>
        <strain evidence="1 2">RmlP001</strain>
    </source>
</reference>
<reference evidence="1 2" key="1">
    <citation type="submission" date="2018-09" db="EMBL/GenBank/DDBJ databases">
        <authorList>
            <person name="Grouzdev D.S."/>
            <person name="Krutkina M.S."/>
        </authorList>
    </citation>
    <scope>NUCLEOTIDE SEQUENCE [LARGE SCALE GENOMIC DNA]</scope>
    <source>
        <strain evidence="1 2">RmlP001</strain>
    </source>
</reference>
<name>A0A4Q2R529_9HYPH</name>
<protein>
    <submittedName>
        <fullName evidence="1">Uncharacterized protein</fullName>
    </submittedName>
</protein>
<proteinExistence type="predicted"/>